<reference evidence="4" key="1">
    <citation type="journal article" date="2021" name="PeerJ">
        <title>Extensive microbial diversity within the chicken gut microbiome revealed by metagenomics and culture.</title>
        <authorList>
            <person name="Gilroy R."/>
            <person name="Ravi A."/>
            <person name="Getino M."/>
            <person name="Pursley I."/>
            <person name="Horton D.L."/>
            <person name="Alikhan N.F."/>
            <person name="Baker D."/>
            <person name="Gharbi K."/>
            <person name="Hall N."/>
            <person name="Watson M."/>
            <person name="Adriaenssens E.M."/>
            <person name="Foster-Nyarko E."/>
            <person name="Jarju S."/>
            <person name="Secka A."/>
            <person name="Antonio M."/>
            <person name="Oren A."/>
            <person name="Chaudhuri R.R."/>
            <person name="La Ragione R."/>
            <person name="Hildebrand F."/>
            <person name="Pallen M.J."/>
        </authorList>
    </citation>
    <scope>NUCLEOTIDE SEQUENCE</scope>
    <source>
        <strain evidence="4">CHK192-19661</strain>
    </source>
</reference>
<protein>
    <submittedName>
        <fullName evidence="4">1,3-beta-galactosyl-N-acetylhexosamine phosphorylase</fullName>
        <ecNumber evidence="4">2.4.1.211</ecNumber>
    </submittedName>
</protein>
<dbReference type="Gene3D" id="3.40.50.880">
    <property type="match status" value="1"/>
</dbReference>
<evidence type="ECO:0000259" key="1">
    <source>
        <dbReference type="Pfam" id="PF09508"/>
    </source>
</evidence>
<dbReference type="InterPro" id="IPR012711">
    <property type="entry name" value="Lacto-N-biose_phosphorylase"/>
</dbReference>
<dbReference type="SUPFAM" id="SSF52317">
    <property type="entry name" value="Class I glutamine amidotransferase-like"/>
    <property type="match status" value="1"/>
</dbReference>
<reference evidence="4" key="2">
    <citation type="submission" date="2021-04" db="EMBL/GenBank/DDBJ databases">
        <authorList>
            <person name="Gilroy R."/>
        </authorList>
    </citation>
    <scope>NUCLEOTIDE SEQUENCE</scope>
    <source>
        <strain evidence="4">CHK192-19661</strain>
    </source>
</reference>
<dbReference type="GO" id="GO:0004645">
    <property type="term" value="F:1,4-alpha-oligoglucan phosphorylase activity"/>
    <property type="evidence" value="ECO:0007669"/>
    <property type="project" value="InterPro"/>
</dbReference>
<evidence type="ECO:0000259" key="2">
    <source>
        <dbReference type="Pfam" id="PF17385"/>
    </source>
</evidence>
<keyword evidence="4" id="KW-0808">Transferase</keyword>
<proteinExistence type="predicted"/>
<dbReference type="InterPro" id="IPR035356">
    <property type="entry name" value="LBP_C"/>
</dbReference>
<evidence type="ECO:0000313" key="4">
    <source>
        <dbReference type="EMBL" id="HIZ09336.1"/>
    </source>
</evidence>
<dbReference type="NCBIfam" id="TIGR02336">
    <property type="entry name" value="1,3-beta-galactosyl-N-acetylhexosamine phosphorylase"/>
    <property type="match status" value="1"/>
</dbReference>
<dbReference type="Pfam" id="PF17385">
    <property type="entry name" value="LBP_M"/>
    <property type="match status" value="1"/>
</dbReference>
<keyword evidence="4" id="KW-0328">Glycosyltransferase</keyword>
<evidence type="ECO:0000313" key="5">
    <source>
        <dbReference type="Proteomes" id="UP000824025"/>
    </source>
</evidence>
<dbReference type="InterPro" id="IPR029062">
    <property type="entry name" value="Class_I_gatase-like"/>
</dbReference>
<feature type="domain" description="Lacto-N-biose phosphorylase C-terminal" evidence="3">
    <location>
        <begin position="662"/>
        <end position="714"/>
    </location>
</feature>
<dbReference type="Pfam" id="PF09508">
    <property type="entry name" value="Lact_bio_phlase"/>
    <property type="match status" value="1"/>
</dbReference>
<dbReference type="Gene3D" id="2.60.40.1180">
    <property type="entry name" value="Golgi alpha-mannosidase II"/>
    <property type="match status" value="1"/>
</dbReference>
<accession>A0A9D2D6G8</accession>
<gene>
    <name evidence="4" type="primary">gnpA</name>
    <name evidence="4" type="ORF">H9726_02490</name>
</gene>
<dbReference type="Proteomes" id="UP000824025">
    <property type="component" value="Unassembled WGS sequence"/>
</dbReference>
<dbReference type="Gene3D" id="2.60.40.10">
    <property type="entry name" value="Immunoglobulins"/>
    <property type="match status" value="1"/>
</dbReference>
<comment type="caution">
    <text evidence="4">The sequence shown here is derived from an EMBL/GenBank/DDBJ whole genome shotgun (WGS) entry which is preliminary data.</text>
</comment>
<dbReference type="EC" id="2.4.1.211" evidence="4"/>
<dbReference type="InterPro" id="IPR035080">
    <property type="entry name" value="Lact_bio_phlase-like_N"/>
</dbReference>
<dbReference type="GO" id="GO:0050500">
    <property type="term" value="F:1,3-beta-galactosyl-N-acetylhexosamine phosphorylase activity"/>
    <property type="evidence" value="ECO:0007669"/>
    <property type="project" value="UniProtKB-EC"/>
</dbReference>
<sequence length="719" mass="83095">MKKKGYVTVPTAANAVDLTKSIIDLWGADAIRDCDGTKLPHELMNNNYEVYSTYFLSRHHNEFAEKHRDELQQFYFLSEYKTAFGTTLKIVVTEGFSVEQVLPNCDIDIARWWEVIDRTANTVVPPENWSYDKATQTVTIENCTPFHEYTVTFLAYSIWDSTQMYNHIVNQWGNVPHDLPFDIRYPNSEKYIYETLKTWLREHPDVDVVRFTTFFYHFTLVFNEKLKKKIVDWTGYNLGISVPAMEAFHKEKGYWLRPEDLVDEGYYNSQFRVPKKGFLDYIDFLHNFVIDRAKKIVDIVHAAGKKAMMFVGDNWMGIETHGKRFKEIGLDYVVTSVGSGVTERILADIEDVPCIEGRFLPYFFPDVFHEGGDPVKELNEGWVSSRRAIMRSPLDRIGFGGYLELVAKFPDFVLRVSEICDEFRTIRERIAKKKPYSHVRLAVLTCWGKLRSWQAYQIDHAVWKRETYSYLGVMEALSGLPVDVHFIDFEQVKEGVLDTFDVLLNMGDAMTAYSGGERWLEPEIAEKVRAFVYNGGGFIGVGEPSAIRANGKYFQLSDVMGVEREMGQTLIFERYNTCAYPDFITEDMLVPADMGEPLSNIYAKPCAKVLQFDNGQVRIAVNEYGKGKSYYFTGLKYNESNARMLYRALLASCGKEGMLRRWFSSNIFTECNYYPDTEYCAVLNNSYKNQTTVVYDGEGKEKTVSLKPMEIVWLKKTDF</sequence>
<feature type="domain" description="Lacto-N-biose phosphorylase-like N-terminal TIM barrel" evidence="1">
    <location>
        <begin position="5"/>
        <end position="437"/>
    </location>
</feature>
<dbReference type="AlphaFoldDB" id="A0A9D2D6G8"/>
<name>A0A9D2D6G8_9FIRM</name>
<dbReference type="InterPro" id="IPR013780">
    <property type="entry name" value="Glyco_hydro_b"/>
</dbReference>
<evidence type="ECO:0000259" key="3">
    <source>
        <dbReference type="Pfam" id="PF17386"/>
    </source>
</evidence>
<dbReference type="EMBL" id="DXCF01000013">
    <property type="protein sequence ID" value="HIZ09336.1"/>
    <property type="molecule type" value="Genomic_DNA"/>
</dbReference>
<dbReference type="Pfam" id="PF17386">
    <property type="entry name" value="LBP_C"/>
    <property type="match status" value="1"/>
</dbReference>
<organism evidence="4 5">
    <name type="scientific">Candidatus Borkfalkia avicola</name>
    <dbReference type="NCBI Taxonomy" id="2838503"/>
    <lineage>
        <taxon>Bacteria</taxon>
        <taxon>Bacillati</taxon>
        <taxon>Bacillota</taxon>
        <taxon>Clostridia</taxon>
        <taxon>Christensenellales</taxon>
        <taxon>Christensenellaceae</taxon>
        <taxon>Candidatus Borkfalkia</taxon>
    </lineage>
</organism>
<feature type="domain" description="Lacto-N-biose phosphorylase central" evidence="2">
    <location>
        <begin position="441"/>
        <end position="656"/>
    </location>
</feature>
<dbReference type="InterPro" id="IPR035363">
    <property type="entry name" value="LBP_M"/>
</dbReference>
<dbReference type="Gene3D" id="3.20.20.80">
    <property type="entry name" value="Glycosidases"/>
    <property type="match status" value="1"/>
</dbReference>
<dbReference type="InterPro" id="IPR013783">
    <property type="entry name" value="Ig-like_fold"/>
</dbReference>